<evidence type="ECO:0000313" key="3">
    <source>
        <dbReference type="Proteomes" id="UP001221208"/>
    </source>
</evidence>
<reference evidence="2 3" key="1">
    <citation type="submission" date="2022-10" db="EMBL/GenBank/DDBJ databases">
        <title>Janthinobacterium sp. hw3 Genome sequencing.</title>
        <authorList>
            <person name="Park S."/>
        </authorList>
    </citation>
    <scope>NUCLEOTIDE SEQUENCE [LARGE SCALE GENOMIC DNA]</scope>
    <source>
        <strain evidence="3">hw3</strain>
    </source>
</reference>
<organism evidence="2 3">
    <name type="scientific">Janthinobacterium fluminis</name>
    <dbReference type="NCBI Taxonomy" id="2987524"/>
    <lineage>
        <taxon>Bacteria</taxon>
        <taxon>Pseudomonadati</taxon>
        <taxon>Pseudomonadota</taxon>
        <taxon>Betaproteobacteria</taxon>
        <taxon>Burkholderiales</taxon>
        <taxon>Oxalobacteraceae</taxon>
        <taxon>Janthinobacterium</taxon>
    </lineage>
</organism>
<gene>
    <name evidence="2" type="ORF">OIK44_16360</name>
</gene>
<evidence type="ECO:0000313" key="2">
    <source>
        <dbReference type="EMBL" id="MDC8759155.1"/>
    </source>
</evidence>
<evidence type="ECO:0008006" key="4">
    <source>
        <dbReference type="Google" id="ProtNLM"/>
    </source>
</evidence>
<evidence type="ECO:0000256" key="1">
    <source>
        <dbReference type="SAM" id="SignalP"/>
    </source>
</evidence>
<feature type="signal peptide" evidence="1">
    <location>
        <begin position="1"/>
        <end position="21"/>
    </location>
</feature>
<name>A0ABT5K2G4_9BURK</name>
<dbReference type="Proteomes" id="UP001221208">
    <property type="component" value="Unassembled WGS sequence"/>
</dbReference>
<keyword evidence="1" id="KW-0732">Signal</keyword>
<feature type="chain" id="PRO_5046036502" description="DUF3298 domain-containing protein" evidence="1">
    <location>
        <begin position="22"/>
        <end position="298"/>
    </location>
</feature>
<accession>A0ABT5K2G4</accession>
<dbReference type="RefSeq" id="WP_273672169.1">
    <property type="nucleotide sequence ID" value="NZ_JAQQXR010000006.1"/>
</dbReference>
<protein>
    <recommendedName>
        <fullName evidence="4">DUF3298 domain-containing protein</fullName>
    </recommendedName>
</protein>
<sequence length="298" mass="32627">MRVLPLLALACLALPALPAAAHGGKAAPPQRAIERYAARAGWQAEALAAGLPAPVLRLRVPSPFGRRGSGVPLLPDKPHSTIYRFKYLDLPAGVEPALPFRYVEIDWNTEGEVRGPNGSFVTPHFDFHFYTRSRDFVEREMHCISSGNTCDSQQTRYVQMRRFLDLPPPCFFPAADYFPDTGSSIAQMGLHSLDGSFDYSKRNVDANPVIIYGSFDGELAFLEASLTLHAFSRAAKLAAAGGKSAWPIRQPAAYAHAWWPTGITLEYLPGDDVFIFELNGFAMHPVQAYGATACASVR</sequence>
<keyword evidence="3" id="KW-1185">Reference proteome</keyword>
<proteinExistence type="predicted"/>
<dbReference type="EMBL" id="JAQQXR010000006">
    <property type="protein sequence ID" value="MDC8759155.1"/>
    <property type="molecule type" value="Genomic_DNA"/>
</dbReference>
<comment type="caution">
    <text evidence="2">The sequence shown here is derived from an EMBL/GenBank/DDBJ whole genome shotgun (WGS) entry which is preliminary data.</text>
</comment>